<gene>
    <name evidence="2" type="ORF">QC761_304527</name>
</gene>
<dbReference type="GeneID" id="87897076"/>
<dbReference type="EMBL" id="JAFFGZ010000005">
    <property type="protein sequence ID" value="KAK4644406.1"/>
    <property type="molecule type" value="Genomic_DNA"/>
</dbReference>
<accession>A0ABR0FL12</accession>
<feature type="region of interest" description="Disordered" evidence="1">
    <location>
        <begin position="1"/>
        <end position="167"/>
    </location>
</feature>
<evidence type="ECO:0000256" key="1">
    <source>
        <dbReference type="SAM" id="MobiDB-lite"/>
    </source>
</evidence>
<dbReference type="RefSeq" id="XP_062733382.1">
    <property type="nucleotide sequence ID" value="XM_062877594.1"/>
</dbReference>
<reference evidence="2 3" key="1">
    <citation type="journal article" date="2023" name="bioRxiv">
        <title>High-quality genome assemblies of four members of thePodospora anserinaspecies complex.</title>
        <authorList>
            <person name="Ament-Velasquez S.L."/>
            <person name="Vogan A.A."/>
            <person name="Wallerman O."/>
            <person name="Hartmann F."/>
            <person name="Gautier V."/>
            <person name="Silar P."/>
            <person name="Giraud T."/>
            <person name="Johannesson H."/>
        </authorList>
    </citation>
    <scope>NUCLEOTIDE SEQUENCE [LARGE SCALE GENOMIC DNA]</scope>
    <source>
        <strain evidence="2 3">CBS 112042</strain>
    </source>
</reference>
<comment type="caution">
    <text evidence="2">The sequence shown here is derived from an EMBL/GenBank/DDBJ whole genome shotgun (WGS) entry which is preliminary data.</text>
</comment>
<evidence type="ECO:0000313" key="3">
    <source>
        <dbReference type="Proteomes" id="UP001322138"/>
    </source>
</evidence>
<protein>
    <submittedName>
        <fullName evidence="2">Uncharacterized protein</fullName>
    </submittedName>
</protein>
<dbReference type="Proteomes" id="UP001322138">
    <property type="component" value="Unassembled WGS sequence"/>
</dbReference>
<feature type="compositionally biased region" description="Polar residues" evidence="1">
    <location>
        <begin position="24"/>
        <end position="38"/>
    </location>
</feature>
<evidence type="ECO:0000313" key="2">
    <source>
        <dbReference type="EMBL" id="KAK4644406.1"/>
    </source>
</evidence>
<organism evidence="2 3">
    <name type="scientific">Podospora bellae-mahoneyi</name>
    <dbReference type="NCBI Taxonomy" id="2093777"/>
    <lineage>
        <taxon>Eukaryota</taxon>
        <taxon>Fungi</taxon>
        <taxon>Dikarya</taxon>
        <taxon>Ascomycota</taxon>
        <taxon>Pezizomycotina</taxon>
        <taxon>Sordariomycetes</taxon>
        <taxon>Sordariomycetidae</taxon>
        <taxon>Sordariales</taxon>
        <taxon>Podosporaceae</taxon>
        <taxon>Podospora</taxon>
    </lineage>
</organism>
<proteinExistence type="predicted"/>
<name>A0ABR0FL12_9PEZI</name>
<keyword evidence="3" id="KW-1185">Reference proteome</keyword>
<sequence length="534" mass="58669">MGNQASTLARPLDAADSIRAHLSAGTSRPQGTAGTRAQDTVGAPPHDGTRHPSPQETASSYRPGPWTIALPTALQPPSGPPQSQQHSRSCSPPRSDAIAVPSSSDLISASPTNQSDHETNPSLRSFWRSFSPNHLTRRPFPKPAPERPPDTDEFDPPHPPSPKPFNPDCLDHRVGICSAQTRVLGDALDLIYEDLDAHRETVDTLAKNLGEYQRTLATLLATPVTAESSPRARVRASKAQRCGRKCFETIIAGIEERLSRLLPLGEIIREELNSTLRESLEQDFDGAGRYRRAHLQRRKEEADREGERLAKERLFTPMMAMDLSSSSRWKSTKLPDQNEELQDMMTAHQTDFLRWKKDNPGVDLPEDYLMSPPPRWWGAFLKRGAWNNGGELLREELRCLAGDQKDAGEVGRVVDKGDEGGCQEEGGGLEVEGGGEEGYGGCGYARDKFDWGKILGLEKGEEEELEEFVGELGKITVDMAKLNRPDEGDVLQRRGAVFSSAKLAAPGTELGTGNWKLGVAAFFFFQGLAWFGDG</sequence>
<feature type="compositionally biased region" description="Polar residues" evidence="1">
    <location>
        <begin position="101"/>
        <end position="134"/>
    </location>
</feature>